<proteinExistence type="predicted"/>
<dbReference type="RefSeq" id="XP_024776398.1">
    <property type="nucleotide sequence ID" value="XM_024914745.1"/>
</dbReference>
<name>A0A2T4AI23_TRIHA</name>
<sequence>MMIHLQCCPIGASIASVCSINNAHALVVCAFRRNALLLIYLDKSYFDLKRQFSHDVMLCLSESLPTIPILQPPYSNRRLHTIL</sequence>
<dbReference type="Proteomes" id="UP000241690">
    <property type="component" value="Unassembled WGS sequence"/>
</dbReference>
<dbReference type="AlphaFoldDB" id="A0A2T4AI23"/>
<evidence type="ECO:0000313" key="2">
    <source>
        <dbReference type="Proteomes" id="UP000241690"/>
    </source>
</evidence>
<keyword evidence="2" id="KW-1185">Reference proteome</keyword>
<dbReference type="EMBL" id="KZ679678">
    <property type="protein sequence ID" value="PTB56721.1"/>
    <property type="molecule type" value="Genomic_DNA"/>
</dbReference>
<dbReference type="GeneID" id="36623311"/>
<organism evidence="1 2">
    <name type="scientific">Trichoderma harzianum CBS 226.95</name>
    <dbReference type="NCBI Taxonomy" id="983964"/>
    <lineage>
        <taxon>Eukaryota</taxon>
        <taxon>Fungi</taxon>
        <taxon>Dikarya</taxon>
        <taxon>Ascomycota</taxon>
        <taxon>Pezizomycotina</taxon>
        <taxon>Sordariomycetes</taxon>
        <taxon>Hypocreomycetidae</taxon>
        <taxon>Hypocreales</taxon>
        <taxon>Hypocreaceae</taxon>
        <taxon>Trichoderma</taxon>
    </lineage>
</organism>
<reference evidence="1 2" key="1">
    <citation type="submission" date="2016-07" db="EMBL/GenBank/DDBJ databases">
        <title>Multiple horizontal gene transfer events from other fungi enriched the ability of initially mycotrophic Trichoderma (Ascomycota) to feed on dead plant biomass.</title>
        <authorList>
            <consortium name="DOE Joint Genome Institute"/>
            <person name="Aerts A."/>
            <person name="Atanasova L."/>
            <person name="Chenthamara K."/>
            <person name="Zhang J."/>
            <person name="Grujic M."/>
            <person name="Henrissat B."/>
            <person name="Kuo A."/>
            <person name="Salamov A."/>
            <person name="Lipzen A."/>
            <person name="Labutti K."/>
            <person name="Barry K."/>
            <person name="Miao Y."/>
            <person name="Rahimi M.J."/>
            <person name="Shen Q."/>
            <person name="Grigoriev I.V."/>
            <person name="Kubicek C.P."/>
            <person name="Druzhinina I.S."/>
        </authorList>
    </citation>
    <scope>NUCLEOTIDE SEQUENCE [LARGE SCALE GENOMIC DNA]</scope>
    <source>
        <strain evidence="1 2">CBS 226.95</strain>
    </source>
</reference>
<evidence type="ECO:0000313" key="1">
    <source>
        <dbReference type="EMBL" id="PTB56721.1"/>
    </source>
</evidence>
<protein>
    <submittedName>
        <fullName evidence="1">Uncharacterized protein</fullName>
    </submittedName>
</protein>
<accession>A0A2T4AI23</accession>
<gene>
    <name evidence="1" type="ORF">M431DRAFT_385299</name>
</gene>